<comment type="function">
    <text evidence="9 12">Involved in protein N-glycosylation. Essential for the second step of the dolichol-linked oligosaccharide pathway.</text>
</comment>
<dbReference type="GO" id="GO:0005783">
    <property type="term" value="C:endoplasmic reticulum"/>
    <property type="evidence" value="ECO:0007669"/>
    <property type="project" value="UniProtKB-SubCell"/>
</dbReference>
<comment type="subunit">
    <text evidence="3 12">Heterodimer with ALG14 to form a functional enzyme.</text>
</comment>
<evidence type="ECO:0000256" key="12">
    <source>
        <dbReference type="RuleBase" id="RU362128"/>
    </source>
</evidence>
<evidence type="ECO:0000256" key="5">
    <source>
        <dbReference type="ARBA" id="ARBA00017468"/>
    </source>
</evidence>
<evidence type="ECO:0000256" key="10">
    <source>
        <dbReference type="ARBA" id="ARBA00032061"/>
    </source>
</evidence>
<comment type="similarity">
    <text evidence="2 12">Belongs to the glycosyltransferase 28 family.</text>
</comment>
<evidence type="ECO:0000313" key="15">
    <source>
        <dbReference type="Proteomes" id="UP000191024"/>
    </source>
</evidence>
<dbReference type="OrthoDB" id="20273at2759"/>
<organism evidence="14 15">
    <name type="scientific">Lachancea mirantina</name>
    <dbReference type="NCBI Taxonomy" id="1230905"/>
    <lineage>
        <taxon>Eukaryota</taxon>
        <taxon>Fungi</taxon>
        <taxon>Dikarya</taxon>
        <taxon>Ascomycota</taxon>
        <taxon>Saccharomycotina</taxon>
        <taxon>Saccharomycetes</taxon>
        <taxon>Saccharomycetales</taxon>
        <taxon>Saccharomycetaceae</taxon>
        <taxon>Lachancea</taxon>
    </lineage>
</organism>
<evidence type="ECO:0000256" key="4">
    <source>
        <dbReference type="ARBA" id="ARBA00012614"/>
    </source>
</evidence>
<dbReference type="PANTHER" id="PTHR12867:SF6">
    <property type="entry name" value="N-ACETYLGLUCOSAMINYLDIPHOSPHODOLICHOL N-ACETYLGLUCOSAMINYLTRANSFERASE"/>
    <property type="match status" value="1"/>
</dbReference>
<keyword evidence="8 12" id="KW-0256">Endoplasmic reticulum</keyword>
<feature type="domain" description="Glycosyl transferase family 28 C-terminal" evidence="13">
    <location>
        <begin position="5"/>
        <end position="174"/>
    </location>
</feature>
<dbReference type="Gene3D" id="3.40.50.2000">
    <property type="entry name" value="Glycogen Phosphorylase B"/>
    <property type="match status" value="1"/>
</dbReference>
<evidence type="ECO:0000256" key="6">
    <source>
        <dbReference type="ARBA" id="ARBA00022676"/>
    </source>
</evidence>
<dbReference type="EC" id="2.4.1.141" evidence="4 12"/>
<evidence type="ECO:0000259" key="13">
    <source>
        <dbReference type="Pfam" id="PF04101"/>
    </source>
</evidence>
<evidence type="ECO:0000313" key="14">
    <source>
        <dbReference type="EMBL" id="SCV00564.1"/>
    </source>
</evidence>
<comment type="catalytic activity">
    <reaction evidence="11">
        <text>an N-acetyl-alpha-D-glucosaminyl-diphospho-di-trans,poly-cis-dolichol + UDP-N-acetyl-alpha-D-glucosamine = an N,N'-diacetylchitobiosyl-diphospho-di-trans,poly-cis-dolichol + UDP + H(+)</text>
        <dbReference type="Rhea" id="RHEA:23380"/>
        <dbReference type="Rhea" id="RHEA-COMP:19507"/>
        <dbReference type="Rhea" id="RHEA-COMP:19510"/>
        <dbReference type="ChEBI" id="CHEBI:15378"/>
        <dbReference type="ChEBI" id="CHEBI:57269"/>
        <dbReference type="ChEBI" id="CHEBI:57705"/>
        <dbReference type="ChEBI" id="CHEBI:58223"/>
        <dbReference type="ChEBI" id="CHEBI:58427"/>
        <dbReference type="EC" id="2.4.1.141"/>
    </reaction>
</comment>
<sequence>MLQTALVTSGATVPFPQLISTVLDPLVLTKLRELGFSRLIVQYGKGFRREFQEMLANASQASNVADTFLECAALQRDAVDVAQCEGLQIIGFALSGKIEQIIVHEAQLIISHAGTGSILDALRAHKRLVVVVNTSLMDNHQAEIADKFAAEGYLVSATATVESVTQCLERVCHSDAPLRSFRSERSAPFQQLLTELAFR</sequence>
<dbReference type="InterPro" id="IPR039042">
    <property type="entry name" value="Alg13-like"/>
</dbReference>
<dbReference type="PANTHER" id="PTHR12867">
    <property type="entry name" value="GLYCOSYL TRANSFERASE-RELATED"/>
    <property type="match status" value="1"/>
</dbReference>
<dbReference type="GO" id="GO:0004577">
    <property type="term" value="F:N-acetylglucosaminyldiphosphodolichol N-acetylglucosaminyltransferase activity"/>
    <property type="evidence" value="ECO:0007669"/>
    <property type="project" value="UniProtKB-EC"/>
</dbReference>
<dbReference type="AlphaFoldDB" id="A0A1G4K971"/>
<evidence type="ECO:0000256" key="11">
    <source>
        <dbReference type="ARBA" id="ARBA00048184"/>
    </source>
</evidence>
<dbReference type="Pfam" id="PF04101">
    <property type="entry name" value="Glyco_tran_28_C"/>
    <property type="match status" value="1"/>
</dbReference>
<keyword evidence="6 12" id="KW-0328">Glycosyltransferase</keyword>
<evidence type="ECO:0000256" key="1">
    <source>
        <dbReference type="ARBA" id="ARBA00004240"/>
    </source>
</evidence>
<evidence type="ECO:0000256" key="2">
    <source>
        <dbReference type="ARBA" id="ARBA00006962"/>
    </source>
</evidence>
<name>A0A1G4K971_9SACH</name>
<gene>
    <name evidence="12" type="primary">ALG13</name>
    <name evidence="14" type="ORF">LAMI_0G05908G</name>
</gene>
<evidence type="ECO:0000256" key="7">
    <source>
        <dbReference type="ARBA" id="ARBA00022679"/>
    </source>
</evidence>
<evidence type="ECO:0000256" key="9">
    <source>
        <dbReference type="ARBA" id="ARBA00024804"/>
    </source>
</evidence>
<protein>
    <recommendedName>
        <fullName evidence="5 12">UDP-N-acetylglucosamine transferase subunit ALG13</fullName>
        <ecNumber evidence="4 12">2.4.1.141</ecNumber>
    </recommendedName>
    <alternativeName>
        <fullName evidence="10 12">Asparagine-linked glycosylation protein 13</fullName>
    </alternativeName>
</protein>
<dbReference type="Proteomes" id="UP000191024">
    <property type="component" value="Chromosome G"/>
</dbReference>
<dbReference type="GO" id="GO:0006488">
    <property type="term" value="P:dolichol-linked oligosaccharide biosynthetic process"/>
    <property type="evidence" value="ECO:0007669"/>
    <property type="project" value="InterPro"/>
</dbReference>
<reference evidence="14 15" key="1">
    <citation type="submission" date="2016-03" db="EMBL/GenBank/DDBJ databases">
        <authorList>
            <person name="Devillers H."/>
        </authorList>
    </citation>
    <scope>NUCLEOTIDE SEQUENCE [LARGE SCALE GENOMIC DNA]</scope>
    <source>
        <strain evidence="14">CBS 11717</strain>
    </source>
</reference>
<proteinExistence type="inferred from homology"/>
<dbReference type="InterPro" id="IPR007235">
    <property type="entry name" value="Glyco_trans_28_C"/>
</dbReference>
<comment type="subcellular location">
    <subcellularLocation>
        <location evidence="1 12">Endoplasmic reticulum</location>
    </subcellularLocation>
</comment>
<accession>A0A1G4K971</accession>
<keyword evidence="15" id="KW-1185">Reference proteome</keyword>
<keyword evidence="7 12" id="KW-0808">Transferase</keyword>
<evidence type="ECO:0000256" key="8">
    <source>
        <dbReference type="ARBA" id="ARBA00022824"/>
    </source>
</evidence>
<evidence type="ECO:0000256" key="3">
    <source>
        <dbReference type="ARBA" id="ARBA00011198"/>
    </source>
</evidence>
<dbReference type="EMBL" id="LT598469">
    <property type="protein sequence ID" value="SCV00564.1"/>
    <property type="molecule type" value="Genomic_DNA"/>
</dbReference>
<dbReference type="STRING" id="1230905.A0A1G4K971"/>